<name>A0A2W7QQW1_9BACT</name>
<gene>
    <name evidence="1" type="ORF">LV85_03089</name>
</gene>
<dbReference type="AlphaFoldDB" id="A0A2W7QQW1"/>
<organism evidence="1 2">
    <name type="scientific">Algoriphagus chordae</name>
    <dbReference type="NCBI Taxonomy" id="237019"/>
    <lineage>
        <taxon>Bacteria</taxon>
        <taxon>Pseudomonadati</taxon>
        <taxon>Bacteroidota</taxon>
        <taxon>Cytophagia</taxon>
        <taxon>Cytophagales</taxon>
        <taxon>Cyclobacteriaceae</taxon>
        <taxon>Algoriphagus</taxon>
    </lineage>
</organism>
<keyword evidence="2" id="KW-1185">Reference proteome</keyword>
<evidence type="ECO:0000313" key="2">
    <source>
        <dbReference type="Proteomes" id="UP000248882"/>
    </source>
</evidence>
<protein>
    <submittedName>
        <fullName evidence="1">Uncharacterized protein</fullName>
    </submittedName>
</protein>
<sequence>MESRSMCGLWERAKNFVSCKEAFTFFIPMSHGYALEKAIPGSKLVFFDDTGHVPMEEIPTASVAKYLSFLGVEVRKDYFHEP</sequence>
<evidence type="ECO:0000313" key="1">
    <source>
        <dbReference type="EMBL" id="PZX49646.1"/>
    </source>
</evidence>
<proteinExistence type="predicted"/>
<reference evidence="1 2" key="1">
    <citation type="submission" date="2018-06" db="EMBL/GenBank/DDBJ databases">
        <title>Genomic Encyclopedia of Archaeal and Bacterial Type Strains, Phase II (KMG-II): from individual species to whole genera.</title>
        <authorList>
            <person name="Goeker M."/>
        </authorList>
    </citation>
    <scope>NUCLEOTIDE SEQUENCE [LARGE SCALE GENOMIC DNA]</scope>
    <source>
        <strain evidence="1 2">DSM 19830</strain>
    </source>
</reference>
<dbReference type="Proteomes" id="UP000248882">
    <property type="component" value="Unassembled WGS sequence"/>
</dbReference>
<dbReference type="SUPFAM" id="SSF53474">
    <property type="entry name" value="alpha/beta-Hydrolases"/>
    <property type="match status" value="1"/>
</dbReference>
<comment type="caution">
    <text evidence="1">The sequence shown here is derived from an EMBL/GenBank/DDBJ whole genome shotgun (WGS) entry which is preliminary data.</text>
</comment>
<dbReference type="Gene3D" id="3.40.50.1820">
    <property type="entry name" value="alpha/beta hydrolase"/>
    <property type="match status" value="1"/>
</dbReference>
<accession>A0A2W7QQW1</accession>
<dbReference type="EMBL" id="QKZT01000014">
    <property type="protein sequence ID" value="PZX49646.1"/>
    <property type="molecule type" value="Genomic_DNA"/>
</dbReference>
<dbReference type="InterPro" id="IPR029058">
    <property type="entry name" value="AB_hydrolase_fold"/>
</dbReference>